<evidence type="ECO:0000313" key="1">
    <source>
        <dbReference type="EMBL" id="QNM13641.1"/>
    </source>
</evidence>
<protein>
    <submittedName>
        <fullName evidence="1">Uncharacterized protein</fullName>
    </submittedName>
</protein>
<dbReference type="AlphaFoldDB" id="A0A7G9GS59"/>
<organism evidence="1 2">
    <name type="scientific">[Eubacterium] hominis</name>
    <dbReference type="NCBI Taxonomy" id="2764325"/>
    <lineage>
        <taxon>Bacteria</taxon>
        <taxon>Bacillati</taxon>
        <taxon>Bacillota</taxon>
        <taxon>Erysipelotrichia</taxon>
        <taxon>Erysipelotrichales</taxon>
        <taxon>Erysipelotrichaceae</taxon>
        <taxon>Amedibacillus</taxon>
    </lineage>
</organism>
<dbReference type="EMBL" id="CP060636">
    <property type="protein sequence ID" value="QNM13641.1"/>
    <property type="molecule type" value="Genomic_DNA"/>
</dbReference>
<dbReference type="Proteomes" id="UP000515856">
    <property type="component" value="Chromosome"/>
</dbReference>
<name>A0A7G9GS59_9FIRM</name>
<dbReference type="KEGG" id="ehn:H9Q80_06775"/>
<sequence length="76" mass="9045">MKKEKVYSDADREDCKILRQEVFEFVYDQTEDDDLAGYISDDFGLIYDSLKLDYQSEWMDKFLHQYLNGQVPTGEC</sequence>
<accession>A0A7G9GS59</accession>
<evidence type="ECO:0000313" key="2">
    <source>
        <dbReference type="Proteomes" id="UP000515856"/>
    </source>
</evidence>
<keyword evidence="2" id="KW-1185">Reference proteome</keyword>
<proteinExistence type="predicted"/>
<dbReference type="RefSeq" id="WP_117536327.1">
    <property type="nucleotide sequence ID" value="NZ_CP060636.1"/>
</dbReference>
<reference evidence="1 2" key="1">
    <citation type="submission" date="2020-08" db="EMBL/GenBank/DDBJ databases">
        <authorList>
            <person name="Liu C."/>
            <person name="Sun Q."/>
        </authorList>
    </citation>
    <scope>NUCLEOTIDE SEQUENCE [LARGE SCALE GENOMIC DNA]</scope>
    <source>
        <strain evidence="1 2">NSJ-61</strain>
    </source>
</reference>
<gene>
    <name evidence="1" type="ORF">H9Q80_06775</name>
</gene>